<keyword evidence="1" id="KW-1133">Transmembrane helix</keyword>
<feature type="transmembrane region" description="Helical" evidence="1">
    <location>
        <begin position="20"/>
        <end position="42"/>
    </location>
</feature>
<organism evidence="2">
    <name type="scientific">Nitrosopumilaceae spindle-shaped virus</name>
    <dbReference type="NCBI Taxonomy" id="3065433"/>
    <lineage>
        <taxon>Viruses</taxon>
    </lineage>
</organism>
<reference evidence="2" key="1">
    <citation type="journal article" date="2024" name="Environ. Microbiol. Rep.">
        <title>Hiding in plain sight: The discovery of complete genomes of 11 hypothetical spindle-shaped viruses that putatively infect mesophilic ammonia-oxidizing archaea.</title>
        <authorList>
            <person name="Ni Y."/>
            <person name="Xu T."/>
            <person name="Yan S."/>
            <person name="Chen L."/>
            <person name="Wang Y."/>
        </authorList>
    </citation>
    <scope>NUCLEOTIDE SEQUENCE</scope>
    <source>
        <strain evidence="2">NMM1</strain>
    </source>
</reference>
<dbReference type="EMBL" id="BK067790">
    <property type="protein sequence ID" value="DBA52110.1"/>
    <property type="molecule type" value="Genomic_DNA"/>
</dbReference>
<proteinExistence type="predicted"/>
<reference evidence="2" key="2">
    <citation type="submission" date="2024-03" db="EMBL/GenBank/DDBJ databases">
        <authorList>
            <person name="Ni Y."/>
            <person name="Xu T."/>
            <person name="Yan S."/>
            <person name="Chen L."/>
            <person name="Wang Y."/>
        </authorList>
    </citation>
    <scope>NUCLEOTIDE SEQUENCE</scope>
    <source>
        <strain evidence="2">NMM1</strain>
    </source>
</reference>
<protein>
    <submittedName>
        <fullName evidence="2">ORF25</fullName>
    </submittedName>
</protein>
<evidence type="ECO:0000256" key="1">
    <source>
        <dbReference type="SAM" id="Phobius"/>
    </source>
</evidence>
<accession>A0AAT9JHG0</accession>
<name>A0AAT9JHG0_9VIRU</name>
<keyword evidence="1" id="KW-0472">Membrane</keyword>
<evidence type="ECO:0000313" key="2">
    <source>
        <dbReference type="EMBL" id="DBA52110.1"/>
    </source>
</evidence>
<keyword evidence="1" id="KW-0812">Transmembrane</keyword>
<sequence length="112" mass="13238">MVKKKYNGRYDNLPTWKRFLHKNTGFIVMSAVGILILTAWTINEQESEFFHSWNCGKLLYYMMSVEDYGYPTHNDLTEEQHLKLHKLYADDCSNDKFQAPDTLEVDHGFQEP</sequence>